<dbReference type="EMBL" id="MU859099">
    <property type="protein sequence ID" value="KAK3953847.1"/>
    <property type="molecule type" value="Genomic_DNA"/>
</dbReference>
<evidence type="ECO:0000313" key="3">
    <source>
        <dbReference type="Proteomes" id="UP001303222"/>
    </source>
</evidence>
<feature type="region of interest" description="Disordered" evidence="1">
    <location>
        <begin position="111"/>
        <end position="172"/>
    </location>
</feature>
<proteinExistence type="predicted"/>
<feature type="compositionally biased region" description="Polar residues" evidence="1">
    <location>
        <begin position="130"/>
        <end position="149"/>
    </location>
</feature>
<keyword evidence="3" id="KW-1185">Reference proteome</keyword>
<feature type="compositionally biased region" description="Low complexity" evidence="1">
    <location>
        <begin position="155"/>
        <end position="172"/>
    </location>
</feature>
<accession>A0AAN6P1H8</accession>
<protein>
    <submittedName>
        <fullName evidence="2">Uncharacterized protein</fullName>
    </submittedName>
</protein>
<organism evidence="2 3">
    <name type="scientific">Pseudoneurospora amorphoporcata</name>
    <dbReference type="NCBI Taxonomy" id="241081"/>
    <lineage>
        <taxon>Eukaryota</taxon>
        <taxon>Fungi</taxon>
        <taxon>Dikarya</taxon>
        <taxon>Ascomycota</taxon>
        <taxon>Pezizomycotina</taxon>
        <taxon>Sordariomycetes</taxon>
        <taxon>Sordariomycetidae</taxon>
        <taxon>Sordariales</taxon>
        <taxon>Sordariaceae</taxon>
        <taxon>Pseudoneurospora</taxon>
    </lineage>
</organism>
<sequence length="403" mass="44712">MPFNTDSNTGYMLPNQPLIANHPPLDLTSTSATFIMPSHTDYNTGYMQPYQQSITDYFPFDPTFTSAAPIVPLPMLPRTDYDTGYMPLNQSFTISHFSLDPTFTSAAPIVPSPIFPRPDDNTGYMPPNQPSTASHTCHDSTSTPAANTSDHFHEASPSASASASSPTATASQPINNIISPIEVIIHDDVESRKCIPCGGKTFTRTSDYLNHCKLNKHLTNVALMAAGPAPLQGRFFCPYPTCCFAEKNGGYFTRDTYLWNHVNTAHKNQTTRLDTSTSVANSREDHVHKIPSISASPSGSIGASAATIHDDEAESRTCTTFGGRIFSSIYTYRDHCNTDKHIANVTLLTGRRPESTPKRFFCPYPNCEKGRKRSRDWREEGYAHKSTLKQHIRTRHKHEEDLK</sequence>
<comment type="caution">
    <text evidence="2">The sequence shown here is derived from an EMBL/GenBank/DDBJ whole genome shotgun (WGS) entry which is preliminary data.</text>
</comment>
<evidence type="ECO:0000313" key="2">
    <source>
        <dbReference type="EMBL" id="KAK3953847.1"/>
    </source>
</evidence>
<evidence type="ECO:0000256" key="1">
    <source>
        <dbReference type="SAM" id="MobiDB-lite"/>
    </source>
</evidence>
<reference evidence="2" key="1">
    <citation type="journal article" date="2023" name="Mol. Phylogenet. Evol.">
        <title>Genome-scale phylogeny and comparative genomics of the fungal order Sordariales.</title>
        <authorList>
            <person name="Hensen N."/>
            <person name="Bonometti L."/>
            <person name="Westerberg I."/>
            <person name="Brannstrom I.O."/>
            <person name="Guillou S."/>
            <person name="Cros-Aarteil S."/>
            <person name="Calhoun S."/>
            <person name="Haridas S."/>
            <person name="Kuo A."/>
            <person name="Mondo S."/>
            <person name="Pangilinan J."/>
            <person name="Riley R."/>
            <person name="LaButti K."/>
            <person name="Andreopoulos B."/>
            <person name="Lipzen A."/>
            <person name="Chen C."/>
            <person name="Yan M."/>
            <person name="Daum C."/>
            <person name="Ng V."/>
            <person name="Clum A."/>
            <person name="Steindorff A."/>
            <person name="Ohm R.A."/>
            <person name="Martin F."/>
            <person name="Silar P."/>
            <person name="Natvig D.O."/>
            <person name="Lalanne C."/>
            <person name="Gautier V."/>
            <person name="Ament-Velasquez S.L."/>
            <person name="Kruys A."/>
            <person name="Hutchinson M.I."/>
            <person name="Powell A.J."/>
            <person name="Barry K."/>
            <person name="Miller A.N."/>
            <person name="Grigoriev I.V."/>
            <person name="Debuchy R."/>
            <person name="Gladieux P."/>
            <person name="Hiltunen Thoren M."/>
            <person name="Johannesson H."/>
        </authorList>
    </citation>
    <scope>NUCLEOTIDE SEQUENCE</scope>
    <source>
        <strain evidence="2">CBS 626.80</strain>
    </source>
</reference>
<reference evidence="2" key="2">
    <citation type="submission" date="2023-06" db="EMBL/GenBank/DDBJ databases">
        <authorList>
            <consortium name="Lawrence Berkeley National Laboratory"/>
            <person name="Mondo S.J."/>
            <person name="Hensen N."/>
            <person name="Bonometti L."/>
            <person name="Westerberg I."/>
            <person name="Brannstrom I.O."/>
            <person name="Guillou S."/>
            <person name="Cros-Aarteil S."/>
            <person name="Calhoun S."/>
            <person name="Haridas S."/>
            <person name="Kuo A."/>
            <person name="Pangilinan J."/>
            <person name="Riley R."/>
            <person name="Labutti K."/>
            <person name="Andreopoulos B."/>
            <person name="Lipzen A."/>
            <person name="Chen C."/>
            <person name="Yanf M."/>
            <person name="Daum C."/>
            <person name="Ng V."/>
            <person name="Clum A."/>
            <person name="Steindorff A."/>
            <person name="Ohm R."/>
            <person name="Martin F."/>
            <person name="Silar P."/>
            <person name="Natvig D."/>
            <person name="Lalanne C."/>
            <person name="Gautier V."/>
            <person name="Ament-Velasquez S.L."/>
            <person name="Kruys A."/>
            <person name="Hutchinson M.I."/>
            <person name="Powell A.J."/>
            <person name="Barry K."/>
            <person name="Miller A.N."/>
            <person name="Grigoriev I.V."/>
            <person name="Debuchy R."/>
            <person name="Gladieux P."/>
            <person name="Thoren M.H."/>
            <person name="Johannesson H."/>
        </authorList>
    </citation>
    <scope>NUCLEOTIDE SEQUENCE</scope>
    <source>
        <strain evidence="2">CBS 626.80</strain>
    </source>
</reference>
<dbReference type="Proteomes" id="UP001303222">
    <property type="component" value="Unassembled WGS sequence"/>
</dbReference>
<name>A0AAN6P1H8_9PEZI</name>
<dbReference type="AlphaFoldDB" id="A0AAN6P1H8"/>
<gene>
    <name evidence="2" type="ORF">QBC32DRAFT_107193</name>
</gene>